<sequence>MKYSIIIITIISYLISTIQAGLVVHSPYRSIDWESGDEEQIMWSDDNKDPPLSSLNHLTIELFIGNATTQIKMATIGKNVKGTDLQFSYTVPEKVGPESDS</sequence>
<accession>A0A397U5W1</accession>
<dbReference type="OrthoDB" id="2432613at2759"/>
<organism evidence="4 5">
    <name type="scientific">Gigaspora rosea</name>
    <dbReference type="NCBI Taxonomy" id="44941"/>
    <lineage>
        <taxon>Eukaryota</taxon>
        <taxon>Fungi</taxon>
        <taxon>Fungi incertae sedis</taxon>
        <taxon>Mucoromycota</taxon>
        <taxon>Glomeromycotina</taxon>
        <taxon>Glomeromycetes</taxon>
        <taxon>Diversisporales</taxon>
        <taxon>Gigasporaceae</taxon>
        <taxon>Gigaspora</taxon>
    </lineage>
</organism>
<name>A0A397U5W1_9GLOM</name>
<feature type="signal peptide" evidence="2">
    <location>
        <begin position="1"/>
        <end position="20"/>
    </location>
</feature>
<protein>
    <recommendedName>
        <fullName evidence="3">Yeast cell wall synthesis Kre9/Knh1-like N-terminal domain-containing protein</fullName>
    </recommendedName>
</protein>
<feature type="domain" description="Yeast cell wall synthesis Kre9/Knh1-like N-terminal" evidence="3">
    <location>
        <begin position="27"/>
        <end position="99"/>
    </location>
</feature>
<dbReference type="Pfam" id="PF10342">
    <property type="entry name" value="Kre9_KNH"/>
    <property type="match status" value="1"/>
</dbReference>
<reference evidence="4 5" key="1">
    <citation type="submission" date="2018-06" db="EMBL/GenBank/DDBJ databases">
        <title>Comparative genomics reveals the genomic features of Rhizophagus irregularis, R. cerebriforme, R. diaphanum and Gigaspora rosea, and their symbiotic lifestyle signature.</title>
        <authorList>
            <person name="Morin E."/>
            <person name="San Clemente H."/>
            <person name="Chen E.C.H."/>
            <person name="De La Providencia I."/>
            <person name="Hainaut M."/>
            <person name="Kuo A."/>
            <person name="Kohler A."/>
            <person name="Murat C."/>
            <person name="Tang N."/>
            <person name="Roy S."/>
            <person name="Loubradou J."/>
            <person name="Henrissat B."/>
            <person name="Grigoriev I.V."/>
            <person name="Corradi N."/>
            <person name="Roux C."/>
            <person name="Martin F.M."/>
        </authorList>
    </citation>
    <scope>NUCLEOTIDE SEQUENCE [LARGE SCALE GENOMIC DNA]</scope>
    <source>
        <strain evidence="4 5">DAOM 194757</strain>
    </source>
</reference>
<keyword evidence="5" id="KW-1185">Reference proteome</keyword>
<dbReference type="EMBL" id="QKWP01002055">
    <property type="protein sequence ID" value="RIB05061.1"/>
    <property type="molecule type" value="Genomic_DNA"/>
</dbReference>
<evidence type="ECO:0000313" key="5">
    <source>
        <dbReference type="Proteomes" id="UP000266673"/>
    </source>
</evidence>
<evidence type="ECO:0000256" key="2">
    <source>
        <dbReference type="SAM" id="SignalP"/>
    </source>
</evidence>
<keyword evidence="1 2" id="KW-0732">Signal</keyword>
<dbReference type="AlphaFoldDB" id="A0A397U5W1"/>
<feature type="chain" id="PRO_5017376862" description="Yeast cell wall synthesis Kre9/Knh1-like N-terminal domain-containing protein" evidence="2">
    <location>
        <begin position="21"/>
        <end position="101"/>
    </location>
</feature>
<evidence type="ECO:0000313" key="4">
    <source>
        <dbReference type="EMBL" id="RIB05061.1"/>
    </source>
</evidence>
<evidence type="ECO:0000256" key="1">
    <source>
        <dbReference type="ARBA" id="ARBA00022729"/>
    </source>
</evidence>
<dbReference type="STRING" id="44941.A0A397U5W1"/>
<evidence type="ECO:0000259" key="3">
    <source>
        <dbReference type="Pfam" id="PF10342"/>
    </source>
</evidence>
<comment type="caution">
    <text evidence="4">The sequence shown here is derived from an EMBL/GenBank/DDBJ whole genome shotgun (WGS) entry which is preliminary data.</text>
</comment>
<dbReference type="Proteomes" id="UP000266673">
    <property type="component" value="Unassembled WGS sequence"/>
</dbReference>
<dbReference type="InterPro" id="IPR018466">
    <property type="entry name" value="Kre9/Knh1-like_N"/>
</dbReference>
<proteinExistence type="predicted"/>
<gene>
    <name evidence="4" type="ORF">C2G38_629342</name>
</gene>